<dbReference type="WBParaSite" id="PS1159_v2.g4746.t1">
    <property type="protein sequence ID" value="PS1159_v2.g4746.t1"/>
    <property type="gene ID" value="PS1159_v2.g4746"/>
</dbReference>
<sequence>MDKKKEQTVKVFFGNPSVVHNVEDLFVLLKNFEQYQAREIREIKNDIRKLQEIENQQQLVKLSKSVAELTAAQMVVSEQMAGMQEAQAMKGDIGDNKMEHKVGGLIDPPDKVGPFARCTDPQFIAEQRRTVLDQLKLRGNTGPFDELIKRLQDINVKGKSHETPAVTGKDEGKPSDPLSPETVQDETNLLEEPPGDLVNSKVSDSSDISVFESFDTHPGGEEEVEIAEANVLASEMESYDGNPVVSINSYFARLKCFLLQQPFPLTPEAQLAHLVGRLQGRALFAYQAMDPAVQQDFDAVEAALKAKFPNTECIRAAEAELQQVQQRHGEPVHEFSVRVASLIHTILEGKAEDEIERNLRRETMNRLRDDIRECVQDQSPDTYEKVLLLARRREAQLQRRLPAQAQRPAYETYVIDSVKKCYNCGKAGHFARDCPDQANQQQPFQNYRSRVPPWRNGPNRAYGGQANGGSNYNGGSSSFYGGSYNGGARQNTGYGYNGPRFASGQGSGVRWIHRPSGANNIPLGPPPNSGNGYKVRFAAANMVDEVPPFLAEINILETVDAPQSPIKRRAGVAKAGGASDGKQKVKDGAKAAGETSSKSSAAIGARSKPKEGETKSASPKSRVNYGNRQKRGTVARDKTRTGGLPARPKPHPDVTFPNKKDTNEKFRKQRRQELLSGMRQRNQKQGFAGISFGKLAKPPAGPSSTSAADSSGGSMAASDEEVDPGKGAETTNNEKDARLHKIINPEYAGFSESQQDILAALDAENDKEKNLVERATSPSDLSMEESDIEDEQPIFPPVTKDIVLEVERPYSSAPASLMEVDFSERPKGPELGGDWADPPAVDAVVLTRKQRRNQKRSAAYKARKARQEEAEPKKVMRSVIGKLLNWNLTICLILALMIPLASGELQASLCFDNAPRTLFKLPSEYACKSPPGIDAQVVEVNWKILRPNTIQYSTPAVHCYCVTSTDTHTRGFFGGHEYGEDKAATSISPAECAALQAENEKGALTAYNGFAGTAVKPQFPDRNWPLWMKNDIIPIKNCYIANATVLSQYGTKTITKSMAPTIACDYQSGICEMETEGVMIWKPEKKQRCQFVEALTLNGSFSAGMFVDDQRQMALTFDAPKYVIDCNQSLVISDQGYAVSQASLEEIKSRPKRHSFNELNVGPVFSTQLASQLTALQHNTDTLNRQSFSTAIRYICSSIQQVLKSMFAMASANPTLLARDLLNVTDIRARLVTADILEVQTCEQIPLANLQFIRLDECFDLLPVELLYQRKRLQAFVDPVALIIEKEAVQVDCKTVKPIYLPTPEGVMKYDQSTGDARLISDIRAVSKFVNQEIPDLTLLREHHGFHNLVLTNLSELYSFKAYHDSANRAISVKQLIHDLSTIDQKLDADVNPQVLELAQKVVAEGLFGFLRGGFLDITQGWIFVTCLVTTLQFLARYFFPIFLQDVLRGLNLFNVAAVARNRVVGWRHNRQEELELRRLTQQFMKNQQEQQQAQANAALLPTEERHAIQATPDLQVVPARPIQGLWPQLPPADGAQVATVASPQPQIRFTAADEQVAKEQSADIMLLEESVPSGGLANNFVLLDPELLNDEDSDDDDSADEEPAQEEYEAGDPTIIPALADDHTAEEQDFRLAEEAAQTTAADSTEWDPGTPQEIFVTDLRLVSSQKAFVELKQNLRLLGCATLTYWDDLLVTPKAGQEARYQANLEIIRQILLAVTGSRAPAESCQAQHAASSFKFDDDDNDDAPPWFTAEIMAHGSSKAHVVGSAQDVDFICLLDTGAALSLITKTLVDKLGLSIKAAPPINLMGIGQSLFRTTGTVDVVVNVGGGLVPVLAQVYDPPRAPSYELLIGCDTMCKIPPITYDFQQQAIFFGVYETDIFQATSVPVKDIVFPPTDVPEESQPKLYALLNQYMDIISTDELDLSRCTEMAPPVVLTGPLPKPVKMYRTAGADRDAVKQFVEDGLKAKIIRPSTNAAVTSNVVVVNKENGKKRVCVDLRRLNSVVQLDPYPLADMAELIQEAAGSAWYTCIDLASGFLQIPLNPSSIPLFAFVCHEGVFEFLYLPFGYKNAPGLFQRLMKKVLDDLPFAKAYLDDILIWTRVDSLTIHLQHVQAVLDRLRLFCLKLRAAKCQIAKRSVTYVGHLLDREGYSPSPKHIEAFKKLQPPTDVRSLRTFMGMINFFHKFVDSFAQVAGPLNSLLRKGAPFDWQKPQQQAFEALIEILTTPPVLQPARLDRPFLIYSDASTRGIGAAILQSGEDGLSHVVMYVSRGLLPAELNYPIGELELLALVFTLQHQRSLLLGRKIKWFTDNKPTSCLSVKLAKSPRVQRWLLEIQEFDIEFSHVPASENSLADGLSRFATEINAVDIAPDPSYGELLQMAMKEDPLLQEVMEHVQHNWLNYSETDETLRAYARTRGNLRVRKGLLFYKNRLIVPLALRPLVLEILHRSHLGADRMIRLAQLYVWWPKSAEDMREYVAVCGACKGQANAGVKKPVTSWPLAPHNWQRMHVDFAGEFEGSYWLILVDAASKFVFVERMGAITTSAATIIQLDKIFGYFGFPEVLISDNGRQLVSAEFEKYLFENGVRHIKAPTYHPESNGLAEKMVQTFKNAVKKTRSHDPTISVSAAVRMFLWDYRNCPHTATGVAPAMAVLGRLHVHPLDFFRRGEVKTAARTANTTPALAATVPQPVRFTILQPVWRRILNPDEVKAKHRKTEPAVIESMIGNRMYGVRDVDTGVPHILHEDDLTPRIVSTRLSAMMETRRSLPVVEAAVLSTDSQLNTGSCETGGLKTCTCGRVS</sequence>
<evidence type="ECO:0000313" key="1">
    <source>
        <dbReference type="Proteomes" id="UP000887580"/>
    </source>
</evidence>
<organism evidence="1 2">
    <name type="scientific">Panagrolaimus sp. PS1159</name>
    <dbReference type="NCBI Taxonomy" id="55785"/>
    <lineage>
        <taxon>Eukaryota</taxon>
        <taxon>Metazoa</taxon>
        <taxon>Ecdysozoa</taxon>
        <taxon>Nematoda</taxon>
        <taxon>Chromadorea</taxon>
        <taxon>Rhabditida</taxon>
        <taxon>Tylenchina</taxon>
        <taxon>Panagrolaimomorpha</taxon>
        <taxon>Panagrolaimoidea</taxon>
        <taxon>Panagrolaimidae</taxon>
        <taxon>Panagrolaimus</taxon>
    </lineage>
</organism>
<evidence type="ECO:0000313" key="2">
    <source>
        <dbReference type="WBParaSite" id="PS1159_v2.g4746.t1"/>
    </source>
</evidence>
<reference evidence="2" key="1">
    <citation type="submission" date="2022-11" db="UniProtKB">
        <authorList>
            <consortium name="WormBaseParasite"/>
        </authorList>
    </citation>
    <scope>IDENTIFICATION</scope>
</reference>
<proteinExistence type="predicted"/>
<accession>A0AC35GF41</accession>
<dbReference type="Proteomes" id="UP000887580">
    <property type="component" value="Unplaced"/>
</dbReference>
<name>A0AC35GF41_9BILA</name>
<protein>
    <submittedName>
        <fullName evidence="2">CCHC-type domain-containing protein</fullName>
    </submittedName>
</protein>